<dbReference type="STRING" id="526218.Sterm_2552"/>
<dbReference type="HOGENOM" id="CLU_105772_0_0_0"/>
<dbReference type="Proteomes" id="UP000000845">
    <property type="component" value="Chromosome"/>
</dbReference>
<reference evidence="3" key="1">
    <citation type="submission" date="2009-09" db="EMBL/GenBank/DDBJ databases">
        <title>The complete chromosome of Sebaldella termitidis ATCC 33386.</title>
        <authorList>
            <consortium name="US DOE Joint Genome Institute (JGI-PGF)"/>
            <person name="Lucas S."/>
            <person name="Copeland A."/>
            <person name="Lapidus A."/>
            <person name="Glavina del Rio T."/>
            <person name="Dalin E."/>
            <person name="Tice H."/>
            <person name="Bruce D."/>
            <person name="Goodwin L."/>
            <person name="Pitluck S."/>
            <person name="Kyrpides N."/>
            <person name="Mavromatis K."/>
            <person name="Ivanova N."/>
            <person name="Mikhailova N."/>
            <person name="Sims D."/>
            <person name="Meincke L."/>
            <person name="Brettin T."/>
            <person name="Detter J.C."/>
            <person name="Han C."/>
            <person name="Larimer F."/>
            <person name="Land M."/>
            <person name="Hauser L."/>
            <person name="Markowitz V."/>
            <person name="Cheng J.F."/>
            <person name="Hugenholtz P."/>
            <person name="Woyke T."/>
            <person name="Wu D."/>
            <person name="Eisen J.A."/>
        </authorList>
    </citation>
    <scope>NUCLEOTIDE SEQUENCE [LARGE SCALE GENOMIC DNA]</scope>
    <source>
        <strain evidence="3">ATCC 33386 / NCTC 11300</strain>
    </source>
</reference>
<proteinExistence type="predicted"/>
<accession>D1ALQ9</accession>
<evidence type="ECO:0000313" key="2">
    <source>
        <dbReference type="EMBL" id="ACZ09402.1"/>
    </source>
</evidence>
<dbReference type="InterPro" id="IPR022742">
    <property type="entry name" value="Hydrolase_4"/>
</dbReference>
<dbReference type="eggNOG" id="COG1073">
    <property type="taxonomic scope" value="Bacteria"/>
</dbReference>
<dbReference type="AlphaFoldDB" id="D1ALQ9"/>
<dbReference type="InterPro" id="IPR029058">
    <property type="entry name" value="AB_hydrolase_fold"/>
</dbReference>
<gene>
    <name evidence="2" type="ordered locus">Sterm_2552</name>
</gene>
<sequence>MIKQKLTVEGIPAVLWGKESKKVFIAVHGNMSHKEDIIIMKFAEKAVSSGYQVLSFDLPEHGDRKNEDTLCKVQECVSELTAIINYIKERYENVSLFACSMGAYFSLMAYKNEKLSQSLFLSPVVNMGKIIDNMMLWFDISEERLEKEKEIMTPIGQRLYWDFYCYVRSHPVTVWDIPTSILYGSKDDVCEYETILHFTEIFHCNLYIMDNSGHFFHTNEQLEFFDNWLDKSILS</sequence>
<dbReference type="ESTHER" id="sebte-d1alq9">
    <property type="family name" value="6_AlphaBeta_hydrolase"/>
</dbReference>
<dbReference type="Gene3D" id="3.40.50.1820">
    <property type="entry name" value="alpha/beta hydrolase"/>
    <property type="match status" value="1"/>
</dbReference>
<dbReference type="SUPFAM" id="SSF53474">
    <property type="entry name" value="alpha/beta-Hydrolases"/>
    <property type="match status" value="1"/>
</dbReference>
<protein>
    <recommendedName>
        <fullName evidence="1">Serine aminopeptidase S33 domain-containing protein</fullName>
    </recommendedName>
</protein>
<organism evidence="2 3">
    <name type="scientific">Sebaldella termitidis (strain ATCC 33386 / NCTC 11300)</name>
    <dbReference type="NCBI Taxonomy" id="526218"/>
    <lineage>
        <taxon>Bacteria</taxon>
        <taxon>Fusobacteriati</taxon>
        <taxon>Fusobacteriota</taxon>
        <taxon>Fusobacteriia</taxon>
        <taxon>Fusobacteriales</taxon>
        <taxon>Leptotrichiaceae</taxon>
        <taxon>Sebaldella</taxon>
    </lineage>
</organism>
<reference evidence="2 3" key="2">
    <citation type="journal article" date="2010" name="Stand. Genomic Sci.">
        <title>Complete genome sequence of Sebaldella termitidis type strain (NCTC 11300).</title>
        <authorList>
            <person name="Harmon-Smith M."/>
            <person name="Celia L."/>
            <person name="Chertkov O."/>
            <person name="Lapidus A."/>
            <person name="Copeland A."/>
            <person name="Glavina Del Rio T."/>
            <person name="Nolan M."/>
            <person name="Lucas S."/>
            <person name="Tice H."/>
            <person name="Cheng J.F."/>
            <person name="Han C."/>
            <person name="Detter J.C."/>
            <person name="Bruce D."/>
            <person name="Goodwin L."/>
            <person name="Pitluck S."/>
            <person name="Pati A."/>
            <person name="Liolios K."/>
            <person name="Ivanova N."/>
            <person name="Mavromatis K."/>
            <person name="Mikhailova N."/>
            <person name="Chen A."/>
            <person name="Palaniappan K."/>
            <person name="Land M."/>
            <person name="Hauser L."/>
            <person name="Chang Y.J."/>
            <person name="Jeffries C.D."/>
            <person name="Brettin T."/>
            <person name="Goker M."/>
            <person name="Beck B."/>
            <person name="Bristow J."/>
            <person name="Eisen J.A."/>
            <person name="Markowitz V."/>
            <person name="Hugenholtz P."/>
            <person name="Kyrpides N.C."/>
            <person name="Klenk H.P."/>
            <person name="Chen F."/>
        </authorList>
    </citation>
    <scope>NUCLEOTIDE SEQUENCE [LARGE SCALE GENOMIC DNA]</scope>
    <source>
        <strain evidence="3">ATCC 33386 / NCTC 11300</strain>
    </source>
</reference>
<keyword evidence="3" id="KW-1185">Reference proteome</keyword>
<dbReference type="Pfam" id="PF12146">
    <property type="entry name" value="Hydrolase_4"/>
    <property type="match status" value="1"/>
</dbReference>
<name>D1ALQ9_SEBTE</name>
<dbReference type="RefSeq" id="WP_012861996.1">
    <property type="nucleotide sequence ID" value="NC_013517.1"/>
</dbReference>
<feature type="domain" description="Serine aminopeptidase S33" evidence="1">
    <location>
        <begin position="19"/>
        <end position="129"/>
    </location>
</feature>
<evidence type="ECO:0000313" key="3">
    <source>
        <dbReference type="Proteomes" id="UP000000845"/>
    </source>
</evidence>
<evidence type="ECO:0000259" key="1">
    <source>
        <dbReference type="Pfam" id="PF12146"/>
    </source>
</evidence>
<dbReference type="EMBL" id="CP001739">
    <property type="protein sequence ID" value="ACZ09402.1"/>
    <property type="molecule type" value="Genomic_DNA"/>
</dbReference>
<dbReference type="KEGG" id="str:Sterm_2552"/>